<feature type="region of interest" description="Disordered" evidence="1">
    <location>
        <begin position="47"/>
        <end position="66"/>
    </location>
</feature>
<keyword evidence="3" id="KW-1185">Reference proteome</keyword>
<accession>A0A6P4ZA64</accession>
<proteinExistence type="predicted"/>
<feature type="compositionally biased region" description="Low complexity" evidence="1">
    <location>
        <begin position="677"/>
        <end position="692"/>
    </location>
</feature>
<protein>
    <submittedName>
        <fullName evidence="4">Uncharacterized protein LOC109471671</fullName>
    </submittedName>
</protein>
<dbReference type="Pfam" id="PF00078">
    <property type="entry name" value="RVT_1"/>
    <property type="match status" value="1"/>
</dbReference>
<reference evidence="4" key="1">
    <citation type="submission" date="2025-08" db="UniProtKB">
        <authorList>
            <consortium name="RefSeq"/>
        </authorList>
    </citation>
    <scope>IDENTIFICATION</scope>
    <source>
        <tissue evidence="4">Gonad</tissue>
    </source>
</reference>
<evidence type="ECO:0000256" key="1">
    <source>
        <dbReference type="SAM" id="MobiDB-lite"/>
    </source>
</evidence>
<sequence length="698" mass="79427">MADEKTWREFDEDTSKMLKKKLKGSAKEKLEVIGDLIYDFGEERFGVDKPRERDPKKDLEGHLRGVYSDEHRDAPMPDIGGLVRPPQPGVEFDVSEPRFKEVASFIEKARAASAPGPNGVPYKVYKKCEKLKRVLWRLLKVYTTEWQRLEVGIPMGCAISPILFVLAMEVMTRSAERMGPGVSLEGSEELPSIRAFMDDLTLLNPNTTASQRILDRLDELMVWARMKFKTKKSRSLVLKQGTLADYHFNLSGEQIPTIQEQPVKSLGRWYTEDLKDTKRVQETAKLIREGLEAIDNSGLPGKLKLWCLQYGLMPRIMWPLTVYEVALSHVEAMERNINTYVKKWLGVPNSLTNIAIHSRKAKLNIPVRSLVEEFKVAKVRTSMTLSNSKDPVIRNFQPDLRSGRKWRVSAAVEEAEARLRHKEVVGATQTGRQGLGLIRHKWWSSATEKERREMVVQEVREQEEEKRVAVAAGQAKQGMWTTWESVEQRNISFNVLWQMEPLRISFLWRSTYDLLPTPANLSKWYEERSDCCAACGQKGTLQHILSACPSALSSGKYTWRHNNVLRVIVDAIKGRVECVNAEEVPAGNQYFTPFLKEGSQPRKDTSSKRKPSILSAANDWKFMYTMFAEPIEVCNQHPYLGILISQDLKWTAHINNTTAKANTTLGFLRRNIRGLQSSTTTPPAAPSRAPSTLVVMPQ</sequence>
<dbReference type="GeneID" id="109471671"/>
<dbReference type="InterPro" id="IPR000477">
    <property type="entry name" value="RT_dom"/>
</dbReference>
<dbReference type="KEGG" id="bbel:109471671"/>
<feature type="domain" description="Reverse transcriptase" evidence="2">
    <location>
        <begin position="136"/>
        <end position="267"/>
    </location>
</feature>
<dbReference type="PANTHER" id="PTHR19446">
    <property type="entry name" value="REVERSE TRANSCRIPTASES"/>
    <property type="match status" value="1"/>
</dbReference>
<dbReference type="Proteomes" id="UP000515135">
    <property type="component" value="Unplaced"/>
</dbReference>
<evidence type="ECO:0000259" key="2">
    <source>
        <dbReference type="Pfam" id="PF00078"/>
    </source>
</evidence>
<evidence type="ECO:0000313" key="4">
    <source>
        <dbReference type="RefSeq" id="XP_019626566.1"/>
    </source>
</evidence>
<organism evidence="3 4">
    <name type="scientific">Branchiostoma belcheri</name>
    <name type="common">Amphioxus</name>
    <dbReference type="NCBI Taxonomy" id="7741"/>
    <lineage>
        <taxon>Eukaryota</taxon>
        <taxon>Metazoa</taxon>
        <taxon>Chordata</taxon>
        <taxon>Cephalochordata</taxon>
        <taxon>Leptocardii</taxon>
        <taxon>Amphioxiformes</taxon>
        <taxon>Branchiostomatidae</taxon>
        <taxon>Branchiostoma</taxon>
    </lineage>
</organism>
<dbReference type="AlphaFoldDB" id="A0A6P4ZA64"/>
<dbReference type="OrthoDB" id="6114255at2759"/>
<gene>
    <name evidence="4" type="primary">LOC109471671</name>
</gene>
<name>A0A6P4ZA64_BRABE</name>
<feature type="region of interest" description="Disordered" evidence="1">
    <location>
        <begin position="676"/>
        <end position="698"/>
    </location>
</feature>
<dbReference type="RefSeq" id="XP_019626566.1">
    <property type="nucleotide sequence ID" value="XM_019771007.1"/>
</dbReference>
<evidence type="ECO:0000313" key="3">
    <source>
        <dbReference type="Proteomes" id="UP000515135"/>
    </source>
</evidence>